<dbReference type="RefSeq" id="WP_004093678.1">
    <property type="nucleotide sequence ID" value="NZ_AFGF01000044.1"/>
</dbReference>
<dbReference type="EMBL" id="AFGF01000044">
    <property type="protein sequence ID" value="EGO64880.1"/>
    <property type="molecule type" value="Genomic_DNA"/>
</dbReference>
<comment type="caution">
    <text evidence="2">The sequence shown here is derived from an EMBL/GenBank/DDBJ whole genome shotgun (WGS) entry which is preliminary data.</text>
</comment>
<proteinExistence type="predicted"/>
<evidence type="ECO:0000313" key="3">
    <source>
        <dbReference type="Proteomes" id="UP000003240"/>
    </source>
</evidence>
<dbReference type="Proteomes" id="UP000003240">
    <property type="component" value="Unassembled WGS sequence"/>
</dbReference>
<organism evidence="2 3">
    <name type="scientific">Acetonema longum DSM 6540</name>
    <dbReference type="NCBI Taxonomy" id="1009370"/>
    <lineage>
        <taxon>Bacteria</taxon>
        <taxon>Bacillati</taxon>
        <taxon>Bacillota</taxon>
        <taxon>Negativicutes</taxon>
        <taxon>Acetonemataceae</taxon>
        <taxon>Acetonema</taxon>
    </lineage>
</organism>
<sequence>TGTNNTSSPALKDSPYNPNTVDARVKPEYKANPAHDLGSSLYNPNKTPEPIDAAQVYQNSVRSDMGTWYGKGADGQIYRYFSDNAGGAHFSGTVTKEQVPIDILRQLGIKY</sequence>
<feature type="region of interest" description="Disordered" evidence="1">
    <location>
        <begin position="1"/>
        <end position="22"/>
    </location>
</feature>
<feature type="non-terminal residue" evidence="2">
    <location>
        <position position="1"/>
    </location>
</feature>
<gene>
    <name evidence="2" type="ORF">ALO_05685</name>
</gene>
<dbReference type="AlphaFoldDB" id="F7NGF3"/>
<name>F7NGF3_9FIRM</name>
<dbReference type="eggNOG" id="ENOG502ZQDY">
    <property type="taxonomic scope" value="Bacteria"/>
</dbReference>
<evidence type="ECO:0000313" key="2">
    <source>
        <dbReference type="EMBL" id="EGO64880.1"/>
    </source>
</evidence>
<evidence type="ECO:0000256" key="1">
    <source>
        <dbReference type="SAM" id="MobiDB-lite"/>
    </source>
</evidence>
<keyword evidence="3" id="KW-1185">Reference proteome</keyword>
<reference evidence="2 3" key="1">
    <citation type="journal article" date="2011" name="EMBO J.">
        <title>Structural diversity of bacterial flagellar motors.</title>
        <authorList>
            <person name="Chen S."/>
            <person name="Beeby M."/>
            <person name="Murphy G.E."/>
            <person name="Leadbetter J.R."/>
            <person name="Hendrixson D.R."/>
            <person name="Briegel A."/>
            <person name="Li Z."/>
            <person name="Shi J."/>
            <person name="Tocheva E.I."/>
            <person name="Muller A."/>
            <person name="Dobro M.J."/>
            <person name="Jensen G.J."/>
        </authorList>
    </citation>
    <scope>NUCLEOTIDE SEQUENCE [LARGE SCALE GENOMIC DNA]</scope>
    <source>
        <strain evidence="2 3">DSM 6540</strain>
    </source>
</reference>
<feature type="region of interest" description="Disordered" evidence="1">
    <location>
        <begin position="30"/>
        <end position="49"/>
    </location>
</feature>
<accession>F7NGF3</accession>
<protein>
    <submittedName>
        <fullName evidence="2">Uncharacterized protein</fullName>
    </submittedName>
</protein>